<evidence type="ECO:0000313" key="2">
    <source>
        <dbReference type="Proteomes" id="UP000077202"/>
    </source>
</evidence>
<reference evidence="1" key="1">
    <citation type="submission" date="2016-03" db="EMBL/GenBank/DDBJ databases">
        <title>Mechanisms controlling the formation of the plant cell surface in tip-growing cells are functionally conserved among land plants.</title>
        <authorList>
            <person name="Honkanen S."/>
            <person name="Jones V.A."/>
            <person name="Morieri G."/>
            <person name="Champion C."/>
            <person name="Hetherington A.J."/>
            <person name="Kelly S."/>
            <person name="Saint-Marcoux D."/>
            <person name="Proust H."/>
            <person name="Prescott H."/>
            <person name="Dolan L."/>
        </authorList>
    </citation>
    <scope>NUCLEOTIDE SEQUENCE [LARGE SCALE GENOMIC DNA]</scope>
    <source>
        <tissue evidence="1">Whole gametophyte</tissue>
    </source>
</reference>
<dbReference type="EMBL" id="LVLJ01000490">
    <property type="protein sequence ID" value="OAE33857.1"/>
    <property type="molecule type" value="Genomic_DNA"/>
</dbReference>
<dbReference type="Proteomes" id="UP000077202">
    <property type="component" value="Unassembled WGS sequence"/>
</dbReference>
<gene>
    <name evidence="1" type="ORF">AXG93_1921s1030</name>
</gene>
<proteinExistence type="predicted"/>
<protein>
    <submittedName>
        <fullName evidence="1">Uncharacterized protein</fullName>
    </submittedName>
</protein>
<comment type="caution">
    <text evidence="1">The sequence shown here is derived from an EMBL/GenBank/DDBJ whole genome shotgun (WGS) entry which is preliminary data.</text>
</comment>
<keyword evidence="2" id="KW-1185">Reference proteome</keyword>
<accession>A0A176WL08</accession>
<sequence length="158" mass="17198">MANLTATPPVACGREPGTYLKTGDEVKPRAEYAAPAEKKKRGCRLDRIEAVNSHHDMGKVQADHFVDGLLEGVVPNLPATVSSIVFIQKSLKIAQLPWSSTTRRWAAAIQSADTKSYRVKSTCPGLGTPTLTVSYPIAFLPYLDTPVVRANFFQNKVA</sequence>
<evidence type="ECO:0000313" key="1">
    <source>
        <dbReference type="EMBL" id="OAE33857.1"/>
    </source>
</evidence>
<organism evidence="1 2">
    <name type="scientific">Marchantia polymorpha subsp. ruderalis</name>
    <dbReference type="NCBI Taxonomy" id="1480154"/>
    <lineage>
        <taxon>Eukaryota</taxon>
        <taxon>Viridiplantae</taxon>
        <taxon>Streptophyta</taxon>
        <taxon>Embryophyta</taxon>
        <taxon>Marchantiophyta</taxon>
        <taxon>Marchantiopsida</taxon>
        <taxon>Marchantiidae</taxon>
        <taxon>Marchantiales</taxon>
        <taxon>Marchantiaceae</taxon>
        <taxon>Marchantia</taxon>
    </lineage>
</organism>
<name>A0A176WL08_MARPO</name>
<dbReference type="AlphaFoldDB" id="A0A176WL08"/>